<reference evidence="1" key="1">
    <citation type="journal article" date="2020" name="Stud. Mycol.">
        <title>101 Dothideomycetes genomes: a test case for predicting lifestyles and emergence of pathogens.</title>
        <authorList>
            <person name="Haridas S."/>
            <person name="Albert R."/>
            <person name="Binder M."/>
            <person name="Bloem J."/>
            <person name="Labutti K."/>
            <person name="Salamov A."/>
            <person name="Andreopoulos B."/>
            <person name="Baker S."/>
            <person name="Barry K."/>
            <person name="Bills G."/>
            <person name="Bluhm B."/>
            <person name="Cannon C."/>
            <person name="Castanera R."/>
            <person name="Culley D."/>
            <person name="Daum C."/>
            <person name="Ezra D."/>
            <person name="Gonzalez J."/>
            <person name="Henrissat B."/>
            <person name="Kuo A."/>
            <person name="Liang C."/>
            <person name="Lipzen A."/>
            <person name="Lutzoni F."/>
            <person name="Magnuson J."/>
            <person name="Mondo S."/>
            <person name="Nolan M."/>
            <person name="Ohm R."/>
            <person name="Pangilinan J."/>
            <person name="Park H.-J."/>
            <person name="Ramirez L."/>
            <person name="Alfaro M."/>
            <person name="Sun H."/>
            <person name="Tritt A."/>
            <person name="Yoshinaga Y."/>
            <person name="Zwiers L.-H."/>
            <person name="Turgeon B."/>
            <person name="Goodwin S."/>
            <person name="Spatafora J."/>
            <person name="Crous P."/>
            <person name="Grigoriev I."/>
        </authorList>
    </citation>
    <scope>NUCLEOTIDE SEQUENCE</scope>
    <source>
        <strain evidence="1">CBS 379.55</strain>
    </source>
</reference>
<evidence type="ECO:0000313" key="2">
    <source>
        <dbReference type="Proteomes" id="UP000800097"/>
    </source>
</evidence>
<evidence type="ECO:0000313" key="1">
    <source>
        <dbReference type="EMBL" id="KAF2274868.1"/>
    </source>
</evidence>
<gene>
    <name evidence="1" type="ORF">EI97DRAFT_91297</name>
</gene>
<sequence length="178" mass="19616">MHEIITSAPRLGRHEHLQGRTASSKYSLLNFLLHARETADWPCPYRTLSNAPPDINLRFPFVDCPPVNTENPVQCCQAARLAACSCICAASSVTHITPSIQQLPTLQRLHLSTSSRQVGLRRRATPNTSQRTSRCWKVLGEATSTTALGGRCHRRSTCSPISMVLLASLGLSPQRLLF</sequence>
<dbReference type="RefSeq" id="XP_033652407.1">
    <property type="nucleotide sequence ID" value="XM_033803207.1"/>
</dbReference>
<dbReference type="AlphaFoldDB" id="A0A6A6JFV0"/>
<accession>A0A6A6JFV0</accession>
<dbReference type="EMBL" id="ML986500">
    <property type="protein sequence ID" value="KAF2274868.1"/>
    <property type="molecule type" value="Genomic_DNA"/>
</dbReference>
<dbReference type="Proteomes" id="UP000800097">
    <property type="component" value="Unassembled WGS sequence"/>
</dbReference>
<organism evidence="1 2">
    <name type="scientific">Westerdykella ornata</name>
    <dbReference type="NCBI Taxonomy" id="318751"/>
    <lineage>
        <taxon>Eukaryota</taxon>
        <taxon>Fungi</taxon>
        <taxon>Dikarya</taxon>
        <taxon>Ascomycota</taxon>
        <taxon>Pezizomycotina</taxon>
        <taxon>Dothideomycetes</taxon>
        <taxon>Pleosporomycetidae</taxon>
        <taxon>Pleosporales</taxon>
        <taxon>Sporormiaceae</taxon>
        <taxon>Westerdykella</taxon>
    </lineage>
</organism>
<dbReference type="GeneID" id="54556382"/>
<proteinExistence type="predicted"/>
<protein>
    <submittedName>
        <fullName evidence="1">Uncharacterized protein</fullName>
    </submittedName>
</protein>
<name>A0A6A6JFV0_WESOR</name>
<keyword evidence="2" id="KW-1185">Reference proteome</keyword>